<comment type="caution">
    <text evidence="2">The sequence shown here is derived from an EMBL/GenBank/DDBJ whole genome shotgun (WGS) entry which is preliminary data.</text>
</comment>
<dbReference type="Proteomes" id="UP000011607">
    <property type="component" value="Unassembled WGS sequence"/>
</dbReference>
<evidence type="ECO:0000313" key="3">
    <source>
        <dbReference type="Proteomes" id="UP000011607"/>
    </source>
</evidence>
<dbReference type="AlphaFoldDB" id="M0MGY8"/>
<keyword evidence="3" id="KW-1185">Reference proteome</keyword>
<dbReference type="RefSeq" id="WP_006671552.1">
    <property type="nucleotide sequence ID" value="NZ_AOMA01000025.1"/>
</dbReference>
<reference evidence="2 3" key="1">
    <citation type="journal article" date="2014" name="PLoS Genet.">
        <title>Phylogenetically driven sequencing of extremely halophilic archaea reveals strategies for static and dynamic osmo-response.</title>
        <authorList>
            <person name="Becker E.A."/>
            <person name="Seitzer P.M."/>
            <person name="Tritt A."/>
            <person name="Larsen D."/>
            <person name="Krusor M."/>
            <person name="Yao A.I."/>
            <person name="Wu D."/>
            <person name="Madern D."/>
            <person name="Eisen J.A."/>
            <person name="Darling A.E."/>
            <person name="Facciotti M.T."/>
        </authorList>
    </citation>
    <scope>NUCLEOTIDE SEQUENCE [LARGE SCALE GENOMIC DNA]</scope>
    <source>
        <strain evidence="2 3">JCM 10879</strain>
    </source>
</reference>
<sequence>MPQFSIEGVAARIDNKFVFEAPEEVNIDVDVNILSNHESTVLYQSEEKSEFEKQRERERLIEKINEGQPEGEEYTVESFEEEYGEFED</sequence>
<feature type="region of interest" description="Disordered" evidence="1">
    <location>
        <begin position="63"/>
        <end position="88"/>
    </location>
</feature>
<name>M0MGY8_9EURY</name>
<feature type="compositionally biased region" description="Acidic residues" evidence="1">
    <location>
        <begin position="69"/>
        <end position="88"/>
    </location>
</feature>
<dbReference type="EMBL" id="AOMA01000025">
    <property type="protein sequence ID" value="EMA44608.1"/>
    <property type="molecule type" value="Genomic_DNA"/>
</dbReference>
<proteinExistence type="predicted"/>
<evidence type="ECO:0000256" key="1">
    <source>
        <dbReference type="SAM" id="MobiDB-lite"/>
    </source>
</evidence>
<accession>M0MGY8</accession>
<gene>
    <name evidence="2" type="ORF">C446_02927</name>
</gene>
<protein>
    <submittedName>
        <fullName evidence="2">Uncharacterized protein</fullName>
    </submittedName>
</protein>
<organism evidence="2 3">
    <name type="scientific">Halobiforma nitratireducens JCM 10879</name>
    <dbReference type="NCBI Taxonomy" id="1227454"/>
    <lineage>
        <taxon>Archaea</taxon>
        <taxon>Methanobacteriati</taxon>
        <taxon>Methanobacteriota</taxon>
        <taxon>Stenosarchaea group</taxon>
        <taxon>Halobacteria</taxon>
        <taxon>Halobacteriales</taxon>
        <taxon>Natrialbaceae</taxon>
        <taxon>Halobiforma</taxon>
    </lineage>
</organism>
<evidence type="ECO:0000313" key="2">
    <source>
        <dbReference type="EMBL" id="EMA44608.1"/>
    </source>
</evidence>